<accession>A0A1D8N3P7</accession>
<dbReference type="RefSeq" id="XP_068137734.1">
    <property type="nucleotide sequence ID" value="XM_068281633.1"/>
</dbReference>
<gene>
    <name evidence="1" type="ORF">YALI1_A04859g</name>
</gene>
<dbReference type="VEuPathDB" id="FungiDB:YALI1_A04859g"/>
<evidence type="ECO:0000313" key="1">
    <source>
        <dbReference type="EMBL" id="AOW00258.1"/>
    </source>
</evidence>
<organism evidence="1 2">
    <name type="scientific">Yarrowia lipolytica</name>
    <name type="common">Candida lipolytica</name>
    <dbReference type="NCBI Taxonomy" id="4952"/>
    <lineage>
        <taxon>Eukaryota</taxon>
        <taxon>Fungi</taxon>
        <taxon>Dikarya</taxon>
        <taxon>Ascomycota</taxon>
        <taxon>Saccharomycotina</taxon>
        <taxon>Dipodascomycetes</taxon>
        <taxon>Dipodascales</taxon>
        <taxon>Dipodascales incertae sedis</taxon>
        <taxon>Yarrowia</taxon>
    </lineage>
</organism>
<dbReference type="Proteomes" id="UP000182444">
    <property type="component" value="Chromosome 1A"/>
</dbReference>
<reference evidence="1 2" key="1">
    <citation type="journal article" date="2016" name="PLoS ONE">
        <title>Sequence Assembly of Yarrowia lipolytica Strain W29/CLIB89 Shows Transposable Element Diversity.</title>
        <authorList>
            <person name="Magnan C."/>
            <person name="Yu J."/>
            <person name="Chang I."/>
            <person name="Jahn E."/>
            <person name="Kanomata Y."/>
            <person name="Wu J."/>
            <person name="Zeller M."/>
            <person name="Oakes M."/>
            <person name="Baldi P."/>
            <person name="Sandmeyer S."/>
        </authorList>
    </citation>
    <scope>NUCLEOTIDE SEQUENCE [LARGE SCALE GENOMIC DNA]</scope>
    <source>
        <strain evidence="2">CLIB89(W29)</strain>
    </source>
</reference>
<dbReference type="AlphaFoldDB" id="A0A1D8N3P7"/>
<dbReference type="GeneID" id="94582292"/>
<evidence type="ECO:0000313" key="2">
    <source>
        <dbReference type="Proteomes" id="UP000182444"/>
    </source>
</evidence>
<sequence length="156" mass="16962">MNGGSLGEASLLHTSLADCKVTFAKDSFGTLLTKWYSYCLVNVKTSPTLTNIDLTKLAPMPTVDRGGMTFGRCNRHTDVFLTGPSRQSPVPSSISPPQTGFHFSVVSCSRPPQITLAFIANFIRCPSPKRGCHSQVNRHLGSGPCTFGAIVWDEEW</sequence>
<name>A0A1D8N3P7_YARLL</name>
<protein>
    <submittedName>
        <fullName evidence="1">Uncharacterized protein</fullName>
    </submittedName>
</protein>
<proteinExistence type="predicted"/>
<dbReference type="EMBL" id="CP017553">
    <property type="protein sequence ID" value="AOW00258.1"/>
    <property type="molecule type" value="Genomic_DNA"/>
</dbReference>